<dbReference type="AlphaFoldDB" id="A0A4P2PT48"/>
<proteinExistence type="predicted"/>
<dbReference type="OrthoDB" id="236897at2"/>
<evidence type="ECO:0000313" key="2">
    <source>
        <dbReference type="Proteomes" id="UP000295781"/>
    </source>
</evidence>
<protein>
    <recommendedName>
        <fullName evidence="3">Aminoglycoside phosphotransferase domain-containing protein</fullName>
    </recommendedName>
</protein>
<name>A0A4P2PT48_SORCE</name>
<sequence>MATADLPAERGNVDGREEVLEGGGTTVVTRVGQTVRRPLRPWSAAVHRLLEHLRAAGFAGAPRFLGTDGVREILDYIEGEVGNYPLPEQARGERALASAARLMRSYHDATVALADQRPDGWQLPPIEPVEVVCHGDFAPYNCVVCARIEHPEGPGGGAWGRVEHPEGLGGGAWGRVEHPEGLGGGA</sequence>
<accession>A0A4P2PT48</accession>
<gene>
    <name evidence="1" type="ORF">SOCEGT47_000880</name>
</gene>
<dbReference type="InterPro" id="IPR011009">
    <property type="entry name" value="Kinase-like_dom_sf"/>
</dbReference>
<organism evidence="1 2">
    <name type="scientific">Sorangium cellulosum</name>
    <name type="common">Polyangium cellulosum</name>
    <dbReference type="NCBI Taxonomy" id="56"/>
    <lineage>
        <taxon>Bacteria</taxon>
        <taxon>Pseudomonadati</taxon>
        <taxon>Myxococcota</taxon>
        <taxon>Polyangia</taxon>
        <taxon>Polyangiales</taxon>
        <taxon>Polyangiaceae</taxon>
        <taxon>Sorangium</taxon>
    </lineage>
</organism>
<evidence type="ECO:0000313" key="1">
    <source>
        <dbReference type="EMBL" id="AUX19636.1"/>
    </source>
</evidence>
<dbReference type="EMBL" id="CP012670">
    <property type="protein sequence ID" value="AUX19636.1"/>
    <property type="molecule type" value="Genomic_DNA"/>
</dbReference>
<dbReference type="RefSeq" id="WP_129344245.1">
    <property type="nucleotide sequence ID" value="NZ_CP012670.1"/>
</dbReference>
<evidence type="ECO:0008006" key="3">
    <source>
        <dbReference type="Google" id="ProtNLM"/>
    </source>
</evidence>
<dbReference type="SUPFAM" id="SSF56112">
    <property type="entry name" value="Protein kinase-like (PK-like)"/>
    <property type="match status" value="1"/>
</dbReference>
<dbReference type="Proteomes" id="UP000295781">
    <property type="component" value="Chromosome"/>
</dbReference>
<reference evidence="1 2" key="1">
    <citation type="submission" date="2015-09" db="EMBL/GenBank/DDBJ databases">
        <title>Sorangium comparison.</title>
        <authorList>
            <person name="Zaburannyi N."/>
            <person name="Bunk B."/>
            <person name="Overmann J."/>
            <person name="Mueller R."/>
        </authorList>
    </citation>
    <scope>NUCLEOTIDE SEQUENCE [LARGE SCALE GENOMIC DNA]</scope>
    <source>
        <strain evidence="1 2">So ceGT47</strain>
    </source>
</reference>